<protein>
    <recommendedName>
        <fullName evidence="1">ZW10 C-terminal helical domain-containing protein</fullName>
    </recommendedName>
</protein>
<feature type="domain" description="ZW10 C-terminal helical" evidence="1">
    <location>
        <begin position="505"/>
        <end position="640"/>
    </location>
</feature>
<dbReference type="InterPro" id="IPR046362">
    <property type="entry name" value="Zw10/DSL1_C_sf"/>
</dbReference>
<dbReference type="Gene3D" id="1.10.357.150">
    <property type="match status" value="1"/>
</dbReference>
<keyword evidence="3" id="KW-1185">Reference proteome</keyword>
<dbReference type="EMBL" id="CAJZBQ010000057">
    <property type="protein sequence ID" value="CAG9333885.1"/>
    <property type="molecule type" value="Genomic_DNA"/>
</dbReference>
<reference evidence="2" key="1">
    <citation type="submission" date="2021-09" db="EMBL/GenBank/DDBJ databases">
        <authorList>
            <consortium name="AG Swart"/>
            <person name="Singh M."/>
            <person name="Singh A."/>
            <person name="Seah K."/>
            <person name="Emmerich C."/>
        </authorList>
    </citation>
    <scope>NUCLEOTIDE SEQUENCE</scope>
    <source>
        <strain evidence="2">ATCC30299</strain>
    </source>
</reference>
<dbReference type="InterPro" id="IPR055148">
    <property type="entry name" value="ZW10_C_2"/>
</dbReference>
<accession>A0AAU9KAC9</accession>
<dbReference type="AlphaFoldDB" id="A0AAU9KAC9"/>
<dbReference type="PANTHER" id="PTHR12205:SF0">
    <property type="entry name" value="CENTROMERE_KINETOCHORE PROTEIN ZW10 HOMOLOG"/>
    <property type="match status" value="1"/>
</dbReference>
<comment type="caution">
    <text evidence="2">The sequence shown here is derived from an EMBL/GenBank/DDBJ whole genome shotgun (WGS) entry which is preliminary data.</text>
</comment>
<name>A0AAU9KAC9_9CILI</name>
<evidence type="ECO:0000259" key="1">
    <source>
        <dbReference type="Pfam" id="PF22766"/>
    </source>
</evidence>
<dbReference type="GO" id="GO:0007094">
    <property type="term" value="P:mitotic spindle assembly checkpoint signaling"/>
    <property type="evidence" value="ECO:0007669"/>
    <property type="project" value="TreeGrafter"/>
</dbReference>
<dbReference type="PANTHER" id="PTHR12205">
    <property type="entry name" value="CENTROMERE/KINETOCHORE PROTEIN ZW10"/>
    <property type="match status" value="1"/>
</dbReference>
<dbReference type="Proteomes" id="UP001162131">
    <property type="component" value="Unassembled WGS sequence"/>
</dbReference>
<evidence type="ECO:0000313" key="2">
    <source>
        <dbReference type="EMBL" id="CAG9333885.1"/>
    </source>
</evidence>
<sequence>MAESTLGNLIEETNAEIEFRKEKINNLFEEAGEVFKGIDEEMVNLVGKIVEYGLTLSDIDIINIQLDEKKEMLKHSLEIINLDKLICESDAIAKTDLENSLLKFFEIRQKMKNYNQIESKLINNLRRKYDKTEIEISENVSLTWMKFLEISQSEIIIKQYLIKPRKLTIEHFLELVNEAGMIESIYKKLDENLELIMKNIQFINVTEAFEDESYILKLENLGIEHSIDEILQNLMKIINALFCKVFSSNQKYFSKFNFKNFLEPFIAYIKNISAKCVFSIENYHYTYHKLWNFENQLSLKGFIPNNYRNLSHIIENCEEFHILQEQFNVLSQVKELLLSPMDRNTVGIIDTSIVKGTGTKCISENTQKIIDIIFSLLDNANSQKTTPLALHKIKLAKQCLQLFQALRPYSANIHDKSLLSLSLLYNDCEHMIDQIHLIDSDYTPNLPNNLKYILYLDDLIEILRKDGKTAYSSIVDQWKKKVIESVQYINLTMIDTKGPEIERSLDTAINLLTTIKNSCDGILPWLDLHTIIGTILDSLISHIISLIIKLEDIYPEDTPMLKHLMDKISECSELFTNSTPGRFTPSWDKLELLIEIFDSELKGIVQMHKDHKFKDKFTLYEIRQLVKALYVDSPQRTEELRLLV</sequence>
<dbReference type="Pfam" id="PF22766">
    <property type="entry name" value="ZW10_C2"/>
    <property type="match status" value="1"/>
</dbReference>
<organism evidence="2 3">
    <name type="scientific">Blepharisma stoltei</name>
    <dbReference type="NCBI Taxonomy" id="1481888"/>
    <lineage>
        <taxon>Eukaryota</taxon>
        <taxon>Sar</taxon>
        <taxon>Alveolata</taxon>
        <taxon>Ciliophora</taxon>
        <taxon>Postciliodesmatophora</taxon>
        <taxon>Heterotrichea</taxon>
        <taxon>Heterotrichida</taxon>
        <taxon>Blepharismidae</taxon>
        <taxon>Blepharisma</taxon>
    </lineage>
</organism>
<proteinExistence type="predicted"/>
<dbReference type="GO" id="GO:1990423">
    <property type="term" value="C:RZZ complex"/>
    <property type="evidence" value="ECO:0007669"/>
    <property type="project" value="TreeGrafter"/>
</dbReference>
<gene>
    <name evidence="2" type="ORF">BSTOLATCC_MIC59694</name>
</gene>
<evidence type="ECO:0000313" key="3">
    <source>
        <dbReference type="Proteomes" id="UP001162131"/>
    </source>
</evidence>
<dbReference type="GO" id="GO:0006888">
    <property type="term" value="P:endoplasmic reticulum to Golgi vesicle-mediated transport"/>
    <property type="evidence" value="ECO:0007669"/>
    <property type="project" value="TreeGrafter"/>
</dbReference>
<dbReference type="GO" id="GO:0005737">
    <property type="term" value="C:cytoplasm"/>
    <property type="evidence" value="ECO:0007669"/>
    <property type="project" value="GOC"/>
</dbReference>